<accession>A0A1M7G7U4</accession>
<dbReference type="Pfam" id="PF06233">
    <property type="entry name" value="Usg"/>
    <property type="match status" value="1"/>
</dbReference>
<sequence length="90" mass="10575">MKAGSDFEKRFLGYGLLTAEIFYRLPDHPALLQMFLWQTEDKAPGFPELKRFLGFWEREIEGPIHRVRIAHQALITPVDYRFANGEIVMH</sequence>
<keyword evidence="2" id="KW-1185">Reference proteome</keyword>
<protein>
    <recommendedName>
        <fullName evidence="3">Usg family protein</fullName>
    </recommendedName>
</protein>
<dbReference type="Proteomes" id="UP000186002">
    <property type="component" value="Unassembled WGS sequence"/>
</dbReference>
<evidence type="ECO:0000313" key="2">
    <source>
        <dbReference type="Proteomes" id="UP000186002"/>
    </source>
</evidence>
<dbReference type="AlphaFoldDB" id="A0A1M7G7U4"/>
<gene>
    <name evidence="1" type="ORF">SAMN05444272_1824</name>
</gene>
<dbReference type="RefSeq" id="WP_073012089.1">
    <property type="nucleotide sequence ID" value="NZ_FRBW01000002.1"/>
</dbReference>
<proteinExistence type="predicted"/>
<name>A0A1M7G7U4_9HYPH</name>
<dbReference type="InterPro" id="IPR009354">
    <property type="entry name" value="Usg"/>
</dbReference>
<dbReference type="STRING" id="735517.SAMN05444272_1824"/>
<evidence type="ECO:0000313" key="1">
    <source>
        <dbReference type="EMBL" id="SHM11929.1"/>
    </source>
</evidence>
<reference evidence="1 2" key="1">
    <citation type="submission" date="2016-11" db="EMBL/GenBank/DDBJ databases">
        <authorList>
            <person name="Jaros S."/>
            <person name="Januszkiewicz K."/>
            <person name="Wedrychowicz H."/>
        </authorList>
    </citation>
    <scope>NUCLEOTIDE SEQUENCE [LARGE SCALE GENOMIC DNA]</scope>
    <source>
        <strain evidence="1 2">DSM 22153</strain>
    </source>
</reference>
<dbReference type="OrthoDB" id="9811054at2"/>
<organism evidence="1 2">
    <name type="scientific">Roseibium suaedae</name>
    <dbReference type="NCBI Taxonomy" id="735517"/>
    <lineage>
        <taxon>Bacteria</taxon>
        <taxon>Pseudomonadati</taxon>
        <taxon>Pseudomonadota</taxon>
        <taxon>Alphaproteobacteria</taxon>
        <taxon>Hyphomicrobiales</taxon>
        <taxon>Stappiaceae</taxon>
        <taxon>Roseibium</taxon>
    </lineage>
</organism>
<dbReference type="EMBL" id="FRBW01000002">
    <property type="protein sequence ID" value="SHM11929.1"/>
    <property type="molecule type" value="Genomic_DNA"/>
</dbReference>
<evidence type="ECO:0008006" key="3">
    <source>
        <dbReference type="Google" id="ProtNLM"/>
    </source>
</evidence>